<evidence type="ECO:0000313" key="1">
    <source>
        <dbReference type="EMBL" id="RNA39263.1"/>
    </source>
</evidence>
<evidence type="ECO:0000313" key="2">
    <source>
        <dbReference type="Proteomes" id="UP000276133"/>
    </source>
</evidence>
<reference evidence="1 2" key="1">
    <citation type="journal article" date="2018" name="Sci. Rep.">
        <title>Genomic signatures of local adaptation to the degree of environmental predictability in rotifers.</title>
        <authorList>
            <person name="Franch-Gras L."/>
            <person name="Hahn C."/>
            <person name="Garcia-Roger E.M."/>
            <person name="Carmona M.J."/>
            <person name="Serra M."/>
            <person name="Gomez A."/>
        </authorList>
    </citation>
    <scope>NUCLEOTIDE SEQUENCE [LARGE SCALE GENOMIC DNA]</scope>
    <source>
        <strain evidence="1">HYR1</strain>
    </source>
</reference>
<name>A0A3M7STX5_BRAPC</name>
<keyword evidence="2" id="KW-1185">Reference proteome</keyword>
<sequence length="127" mass="15098">MARSAAFIRFENEHKATVLDNKVCFQAEHFIIKLWYSKFAFLNKMLKKYSKVELKLPILVCCVNITRVYKNVVNSKKYCNIVRQKKQDFLKLNSSTNLTQQIKKKSKNSRKNQSTFLVYNVKLFTYE</sequence>
<dbReference type="EMBL" id="REGN01000772">
    <property type="protein sequence ID" value="RNA39263.1"/>
    <property type="molecule type" value="Genomic_DNA"/>
</dbReference>
<accession>A0A3M7STX5</accession>
<organism evidence="1 2">
    <name type="scientific">Brachionus plicatilis</name>
    <name type="common">Marine rotifer</name>
    <name type="synonym">Brachionus muelleri</name>
    <dbReference type="NCBI Taxonomy" id="10195"/>
    <lineage>
        <taxon>Eukaryota</taxon>
        <taxon>Metazoa</taxon>
        <taxon>Spiralia</taxon>
        <taxon>Gnathifera</taxon>
        <taxon>Rotifera</taxon>
        <taxon>Eurotatoria</taxon>
        <taxon>Monogononta</taxon>
        <taxon>Pseudotrocha</taxon>
        <taxon>Ploima</taxon>
        <taxon>Brachionidae</taxon>
        <taxon>Brachionus</taxon>
    </lineage>
</organism>
<dbReference type="Proteomes" id="UP000276133">
    <property type="component" value="Unassembled WGS sequence"/>
</dbReference>
<gene>
    <name evidence="1" type="ORF">BpHYR1_025647</name>
</gene>
<protein>
    <submittedName>
        <fullName evidence="1">Uncharacterized protein</fullName>
    </submittedName>
</protein>
<proteinExistence type="predicted"/>
<comment type="caution">
    <text evidence="1">The sequence shown here is derived from an EMBL/GenBank/DDBJ whole genome shotgun (WGS) entry which is preliminary data.</text>
</comment>
<dbReference type="AlphaFoldDB" id="A0A3M7STX5"/>